<reference evidence="5 6" key="1">
    <citation type="submission" date="2023-04" db="EMBL/GenBank/DDBJ databases">
        <title>Forest soil microbial communities from Buena Vista Peninsula, Colon Province, Panama.</title>
        <authorList>
            <person name="Bouskill N."/>
        </authorList>
    </citation>
    <scope>NUCLEOTIDE SEQUENCE [LARGE SCALE GENOMIC DNA]</scope>
    <source>
        <strain evidence="5 6">CFH S0262</strain>
    </source>
</reference>
<dbReference type="EMBL" id="JARXVC010000001">
    <property type="protein sequence ID" value="MDH6279131.1"/>
    <property type="molecule type" value="Genomic_DNA"/>
</dbReference>
<dbReference type="SMART" id="SM00823">
    <property type="entry name" value="PKS_PP"/>
    <property type="match status" value="3"/>
</dbReference>
<feature type="domain" description="Carrier" evidence="4">
    <location>
        <begin position="2724"/>
        <end position="2799"/>
    </location>
</feature>
<dbReference type="Gene3D" id="1.10.1200.10">
    <property type="entry name" value="ACP-like"/>
    <property type="match status" value="3"/>
</dbReference>
<dbReference type="InterPro" id="IPR045851">
    <property type="entry name" value="AMP-bd_C_sf"/>
</dbReference>
<evidence type="ECO:0000256" key="3">
    <source>
        <dbReference type="ARBA" id="ARBA00022553"/>
    </source>
</evidence>
<dbReference type="InterPro" id="IPR023213">
    <property type="entry name" value="CAT-like_dom_sf"/>
</dbReference>
<dbReference type="InterPro" id="IPR036736">
    <property type="entry name" value="ACP-like_sf"/>
</dbReference>
<dbReference type="Gene3D" id="3.40.50.12780">
    <property type="entry name" value="N-terminal domain of ligase-like"/>
    <property type="match status" value="1"/>
</dbReference>
<dbReference type="InterPro" id="IPR010071">
    <property type="entry name" value="AA_adenyl_dom"/>
</dbReference>
<dbReference type="Pfam" id="PF00501">
    <property type="entry name" value="AMP-binding"/>
    <property type="match status" value="4"/>
</dbReference>
<comment type="caution">
    <text evidence="5">The sequence shown here is derived from an EMBL/GenBank/DDBJ whole genome shotgun (WGS) entry which is preliminary data.</text>
</comment>
<dbReference type="SUPFAM" id="SSF47336">
    <property type="entry name" value="ACP-like"/>
    <property type="match status" value="3"/>
</dbReference>
<dbReference type="SUPFAM" id="SSF56801">
    <property type="entry name" value="Acetyl-CoA synthetase-like"/>
    <property type="match status" value="4"/>
</dbReference>
<dbReference type="Gene3D" id="2.30.38.10">
    <property type="entry name" value="Luciferase, Domain 3"/>
    <property type="match status" value="3"/>
</dbReference>
<dbReference type="Gene3D" id="3.30.559.10">
    <property type="entry name" value="Chloramphenicol acetyltransferase-like domain"/>
    <property type="match status" value="3"/>
</dbReference>
<keyword evidence="2" id="KW-0596">Phosphopantetheine</keyword>
<dbReference type="InterPro" id="IPR001242">
    <property type="entry name" value="Condensation_dom"/>
</dbReference>
<dbReference type="Gene3D" id="3.40.50.980">
    <property type="match status" value="6"/>
</dbReference>
<comment type="cofactor">
    <cofactor evidence="1">
        <name>pantetheine 4'-phosphate</name>
        <dbReference type="ChEBI" id="CHEBI:47942"/>
    </cofactor>
</comment>
<dbReference type="CDD" id="cd17646">
    <property type="entry name" value="A_NRPS_AB3403-like"/>
    <property type="match status" value="2"/>
</dbReference>
<protein>
    <submittedName>
        <fullName evidence="5">Amino acid adenylation domain-containing protein</fullName>
    </submittedName>
</protein>
<dbReference type="Pfam" id="PF13193">
    <property type="entry name" value="AMP-binding_C"/>
    <property type="match status" value="3"/>
</dbReference>
<dbReference type="Pfam" id="PF00550">
    <property type="entry name" value="PP-binding"/>
    <property type="match status" value="3"/>
</dbReference>
<evidence type="ECO:0000259" key="4">
    <source>
        <dbReference type="PROSITE" id="PS50075"/>
    </source>
</evidence>
<organism evidence="5 6">
    <name type="scientific">Prescottella agglutinans</name>
    <dbReference type="NCBI Taxonomy" id="1644129"/>
    <lineage>
        <taxon>Bacteria</taxon>
        <taxon>Bacillati</taxon>
        <taxon>Actinomycetota</taxon>
        <taxon>Actinomycetes</taxon>
        <taxon>Mycobacteriales</taxon>
        <taxon>Nocardiaceae</taxon>
        <taxon>Prescottella</taxon>
    </lineage>
</organism>
<dbReference type="InterPro" id="IPR009081">
    <property type="entry name" value="PP-bd_ACP"/>
</dbReference>
<dbReference type="InterPro" id="IPR025110">
    <property type="entry name" value="AMP-bd_C"/>
</dbReference>
<evidence type="ECO:0000313" key="6">
    <source>
        <dbReference type="Proteomes" id="UP001160334"/>
    </source>
</evidence>
<dbReference type="PROSITE" id="PS00012">
    <property type="entry name" value="PHOSPHOPANTETHEINE"/>
    <property type="match status" value="3"/>
</dbReference>
<dbReference type="Pfam" id="PF00668">
    <property type="entry name" value="Condensation"/>
    <property type="match status" value="3"/>
</dbReference>
<sequence length="3561" mass="377306">MAANNAGAGAMTVEDLPRLLAGVTSVEPERVALVLGDTSVTYAQLKSEIETLDTAMGGVLGIDSLVPVVLSNLVPGLLESAEHGGLPGVLDRLFADAAEVLGDGAAAPSPTADTLASLFDLQVAATPDAVALEFDGESLTYAEFDARANRLARHLISLGVGPDSMVGLGIRRSFDLLVGMYAIVKAGGAYVPLDPDHPADRLGYVLDIACPTAILTTTRDGLTVDTATPVLAIDTLDLDGLSADPVTDADRLAPLSEDNVAYVIFTSGSTGRPKGVAVGHGAIVANLRWRQSMYPMTTGDVVLQKTPFTFDVSVWEFFWPLQAGARLAIAAPDGHRDPAYLARIMVDRGVTVAHFVPSMLSVFVAEPTAKNVTTLRNVFASGEALPPQTAARFRDITDISTTALHNLYGPTEAAVDVTYHEATAADTATVPIGRAVADTDLYVLDEGLRRTPVGSEGELYLAGVQLARGYLQRPDLTADRFVADPYGAPGDRMYRTGDLVKIGASGELEYVGRTDFQVKLRGLRIELGEIESALLDHAAVSQSVVVVHSDPDLGDHLVAYVVTDGGAPVDRDELAAAVGARLPEYMIPSLFVALAEFPLNASGKLDRKALPAPDFSSLAREYRAPSTPTEEMLAATFAEVLGAERIGVDDDYFALGGNSLSATRVLARISAGLGIRIDVRDFFDAPTVAQLAGLVDSLVAAGGDTRAPLVAQVRPETVPLSLAQQRMWFLNRFDTASAVNNIVVAIRLSGALDVEALRGAVADVVERHEALRTVFPEHDGAAHQVILPADAAAVDLEAAPVAESDIAAVVAETISRGFDVTAEVPLRVRLLAVAPTEHVLVVVVHHISADGFSMGPLTRDIVTAYAARSAGAAPTWAPLAVQYADYALWQREVLGSEDDPESLIARQVDYWRGALADLPDRLDLPVDRPRPAVATNAGASYRFSIDAELSARLDAVARERGATTFMVVHAALSVLLARLSGTSDIAIGTPVAGRGEAALDHLIGMFVNTLVLRAEVRGERSFVDLLTAVRAADLEAFAHADVPFERLVEVLSPARSQARHPLFQVVLSFQNMDRTELVLGDLTVTGVDFDAAVAKFDLAVTLAESDSGTGGLEVDLTYATDLFDESTMRIFADRFVRVLTAVAADTDVVVGDIDILDAAESSALTAATDGAGPEPVLLPQIFGDAASANPSTVALVSGDETVTYRELDERSSRLARALIARGAGPEDVVAIALTRSIESVVAVWAVAKTGAAFVPVDPNYPADRVAHMVSDSRAVLGVTLAEHASVLPAALPWLVLDDAQVATETDALSAAPVTDADRARLLRAADAAYIIYTSGSTGVPKGVVVTHTGLAAFAAEQVERYGIESDSRTLHFASPSFDASILELLMAFGAGATMVVAPTSIYGGVELAELLRSQRVTHAFVTPAALASVDPSGLDALGVVVVGGEACSADLVARWVTGDRKMFNAYGPTEATVASNISDALAPGEAVTIGRAIRGAAAYVLDARLRPVPAGVPGELYLAGTGVARGYLGRPALTAERFVANPYGEPGSRLYRTGDVVRASADRVIEYVGRADDQVKLRGFRIELGEIESVLAAHDAVAQVAVLVVREQLVAYVVAADGRSIDAAELREFAGRSLTSYMVPAAVLVLDRLPLTGSGKIDRKALPEPEFETAEFRAPTTPVEQAVASVFADVLGVERVGLDDDFFALGGNSLLATQVAARLGAALDTTVPVRVLFDASTVAALASRVSGSSGDRVKALVAGPRPERIPLSLAQQRMWFLNRFEPESAVNNVPLASRLSGALDVESLSAAIGDVLDRHESLRTVFPEIDGVGYQAIRSVSDVATVVSAEPVAEAELPGRIAELVTAGFDLATDIPVRVRLFAVSATEHVLVLVVHHIAADGFSMEPLIRDVMTAYAARVDGRVPGWAPLPVQYADFTLWQREVLGSEDDPGSAMSQQIAYWTTALAGLPDQLDLPSDRPRPAVASYRGARHSVAVPAELRAAIDGLARARGVTPFMVVHAALSVLLSRLSGISDIAIGTPVAGRGERALDDVIGMFVNTLVLRTEVPAGASFEDVLAQVRATDLDAFAHADVPFERLVEALDPVRSQGRHPLFQVMLTFQNLGLTEFALGDLEVSDVDFDSAAAKFDLQVTAVESNAGLTIDVTYATDLFDASTIRSFGERYLRVLSAVTAAPSVVIGDIELLDQAERSRVLEGWNATSRAVPDATLVDLFEEQVLRSPDATAVVFEGESLSYGEFASRVHRTARWLIEEGVGPDSLVGLGMRRSVDLLVGMYAVLAAGGGYVPIDPDQPAERNGYILETANPVLLLSTSRDATDLSVPTRMVELDTVDVSGFSDAPLSDADRGAVLRGSNTAYVIFTSGSTGRPKGVAVEHAAIVNRLVWMQAEYGLSASDVVLQKTPFTFDVSVWEFFWPLQVGARLVVAAPDGHRDPGYMARLMVEQSVTTAHFVPSMLSVFVAEPAVRRVDSLRLVFASGEALPAQTASQLRDVVPGAALHNLYGPTEAAVDVTFHEVTEADVVSVPIGAPVWNTRLFVLDERLHPVPVGVPGELYLSGAQLARGYVSRADLTADRFVANPFSGGGERMYRTGDLVRWTASGELEYIGRTDFQVKLRGLRIELGEIETALLALPEITQSVVLVRGDQLVAYVVPSAGLTVDERSVKTALAASLASYMVPAVFVVLDEFPLNASGKLDRKALPEPVFEAKAFRMPTTPVEEIVAGVFAEVLDLERVGLDDDFFALGGNSLVATQAVSRLGAALNTQVPVRVLFEASTVEALAAQVQVLAGAGARKALAAGPRPERIPLSLAQQRMWFLSRLDPESAAYNIPLAMQLTGALDTEALRAALRDVLVRHESLRTYYPEDAAGPRQMILPVERVDVDVEPVVVENEGDLHAQVTDMLGRGFDVTAGVPLRAALFRLSDEVHVFAFVAHHISADGVSMAPMARDLMTAYAARSQGQVPQWTPLAVQYADYSLWQHDVLGSADEAGTVAAEQLAFWVRTLSGAPDLVELPTDRPRPPVQSMRGAEIGFTIPAGLHAALESIAREQGSSLFMVAHGALAVLLARLAGTWDVTVGTPIAGRGDAALDDLIGMFVNTLALRTELTSSMTFAEVVARARETDLSAFAHADVPFERVVEAVAPARSTARHPLFQTVLSFQNQQQASLELPGLTVDGVPGVEPAAKFDLQFTLVPMPSGELEALLTYATDLFDESTAHLIGQRFVRVLEAVAADASTVVGDIEIASDEERAQLLGGSASARPRADATDAVVPSDSTVPQVLAAVVEADPEAPAVSDDGEETTYSEVAARAARLARVLIAEGVGPGHRVPVALPRSVDAVVAAWAVLESGAALTPVDLGDVSVDAGTDPADLSMKVGITTSAHLETLPDTVKWIVLDDARDRVDAQSGRPVTYSERIRRLAPEDPAVVAADGTFALTHGHVVALAERDRERYGITYESRTVCTEPVTSVWSVAELLVAATAGAVTVVTELPDGNATEVLADEWVTHAFMSEARAQDLDADELEDLEVLVLTGGRPAGELPDVRRVVADAEAWSV</sequence>
<name>A0ABT6M490_9NOCA</name>
<dbReference type="Gene3D" id="3.30.300.30">
    <property type="match status" value="3"/>
</dbReference>
<dbReference type="PROSITE" id="PS50075">
    <property type="entry name" value="CARRIER"/>
    <property type="match status" value="3"/>
</dbReference>
<accession>A0ABT6M490</accession>
<keyword evidence="6" id="KW-1185">Reference proteome</keyword>
<dbReference type="PROSITE" id="PS00455">
    <property type="entry name" value="AMP_BINDING"/>
    <property type="match status" value="3"/>
</dbReference>
<dbReference type="InterPro" id="IPR000873">
    <property type="entry name" value="AMP-dep_synth/lig_dom"/>
</dbReference>
<evidence type="ECO:0000313" key="5">
    <source>
        <dbReference type="EMBL" id="MDH6279131.1"/>
    </source>
</evidence>
<gene>
    <name evidence="5" type="ORF">M2280_000336</name>
</gene>
<dbReference type="SUPFAM" id="SSF52777">
    <property type="entry name" value="CoA-dependent acyltransferases"/>
    <property type="match status" value="6"/>
</dbReference>
<dbReference type="InterPro" id="IPR020806">
    <property type="entry name" value="PKS_PP-bd"/>
</dbReference>
<feature type="domain" description="Carrier" evidence="4">
    <location>
        <begin position="1674"/>
        <end position="1749"/>
    </location>
</feature>
<evidence type="ECO:0000256" key="1">
    <source>
        <dbReference type="ARBA" id="ARBA00001957"/>
    </source>
</evidence>
<dbReference type="Gene3D" id="3.30.559.30">
    <property type="entry name" value="Nonribosomal peptide synthetase, condensation domain"/>
    <property type="match status" value="3"/>
</dbReference>
<dbReference type="InterPro" id="IPR020845">
    <property type="entry name" value="AMP-binding_CS"/>
</dbReference>
<dbReference type="InterPro" id="IPR006162">
    <property type="entry name" value="Ppantetheine_attach_site"/>
</dbReference>
<dbReference type="PANTHER" id="PTHR45527:SF1">
    <property type="entry name" value="FATTY ACID SYNTHASE"/>
    <property type="match status" value="1"/>
</dbReference>
<dbReference type="Proteomes" id="UP001160334">
    <property type="component" value="Unassembled WGS sequence"/>
</dbReference>
<dbReference type="PANTHER" id="PTHR45527">
    <property type="entry name" value="NONRIBOSOMAL PEPTIDE SYNTHETASE"/>
    <property type="match status" value="1"/>
</dbReference>
<dbReference type="NCBIfam" id="NF003417">
    <property type="entry name" value="PRK04813.1"/>
    <property type="match status" value="4"/>
</dbReference>
<evidence type="ECO:0000256" key="2">
    <source>
        <dbReference type="ARBA" id="ARBA00022450"/>
    </source>
</evidence>
<feature type="domain" description="Carrier" evidence="4">
    <location>
        <begin position="624"/>
        <end position="699"/>
    </location>
</feature>
<dbReference type="InterPro" id="IPR042099">
    <property type="entry name" value="ANL_N_sf"/>
</dbReference>
<dbReference type="CDD" id="cd19540">
    <property type="entry name" value="LCL_NRPS-like"/>
    <property type="match status" value="3"/>
</dbReference>
<keyword evidence="3" id="KW-0597">Phosphoprotein</keyword>
<dbReference type="NCBIfam" id="TIGR01733">
    <property type="entry name" value="AA-adenyl-dom"/>
    <property type="match status" value="3"/>
</dbReference>
<proteinExistence type="predicted"/>
<dbReference type="RefSeq" id="WP_280758524.1">
    <property type="nucleotide sequence ID" value="NZ_JARXVC010000001.1"/>
</dbReference>